<evidence type="ECO:0000313" key="1">
    <source>
        <dbReference type="EMBL" id="OEJ23167.1"/>
    </source>
</evidence>
<dbReference type="AlphaFoldDB" id="A0A1E5P100"/>
<comment type="caution">
    <text evidence="1">The sequence shown here is derived from an EMBL/GenBank/DDBJ whole genome shotgun (WGS) entry which is preliminary data.</text>
</comment>
<name>A0A1E5P100_9ACTN</name>
<gene>
    <name evidence="1" type="ORF">AS594_00115</name>
</gene>
<sequence length="167" mass="18116">MMRQLVYSAGPAYRPAEDMQDLAAVIRPLLHVKTGKDARVRLGSGLFDVVITGGGTHTQSAVAEMDEIQSGCGPVIEDPDSGWQYWLVPPGSRSKWEPHEYGVCLGAPHTVTLPSLNRTAPPGPYWLRPSASDRLVPLHPLRRLLTELRPQPTPHASLAAALSITTP</sequence>
<keyword evidence="2" id="KW-1185">Reference proteome</keyword>
<evidence type="ECO:0000313" key="2">
    <source>
        <dbReference type="Proteomes" id="UP000095759"/>
    </source>
</evidence>
<accession>A0A1E5P100</accession>
<reference evidence="1 2" key="1">
    <citation type="submission" date="2016-08" db="EMBL/GenBank/DDBJ databases">
        <title>Complete genome sequence of Streptomyces agglomeratus strain 6-3-2, a novel anti-MRSA actinomycete isolated from Wuli of Tebit, China.</title>
        <authorList>
            <person name="Chen X."/>
        </authorList>
    </citation>
    <scope>NUCLEOTIDE SEQUENCE [LARGE SCALE GENOMIC DNA]</scope>
    <source>
        <strain evidence="1 2">6-3-2</strain>
    </source>
</reference>
<dbReference type="Proteomes" id="UP000095759">
    <property type="component" value="Unassembled WGS sequence"/>
</dbReference>
<organism evidence="1 2">
    <name type="scientific">Streptomyces agglomeratus</name>
    <dbReference type="NCBI Taxonomy" id="285458"/>
    <lineage>
        <taxon>Bacteria</taxon>
        <taxon>Bacillati</taxon>
        <taxon>Actinomycetota</taxon>
        <taxon>Actinomycetes</taxon>
        <taxon>Kitasatosporales</taxon>
        <taxon>Streptomycetaceae</taxon>
        <taxon>Streptomyces</taxon>
    </lineage>
</organism>
<protein>
    <submittedName>
        <fullName evidence="1">Uncharacterized protein</fullName>
    </submittedName>
</protein>
<dbReference type="OrthoDB" id="3872852at2"/>
<proteinExistence type="predicted"/>
<dbReference type="EMBL" id="MEHJ01000001">
    <property type="protein sequence ID" value="OEJ23167.1"/>
    <property type="molecule type" value="Genomic_DNA"/>
</dbReference>